<evidence type="ECO:0000256" key="3">
    <source>
        <dbReference type="ARBA" id="ARBA00001936"/>
    </source>
</evidence>
<comment type="cofactor">
    <cofactor evidence="2">
        <name>Ca(2+)</name>
        <dbReference type="ChEBI" id="CHEBI:29108"/>
    </cofactor>
</comment>
<dbReference type="InterPro" id="IPR008367">
    <property type="entry name" value="Regucalcin"/>
</dbReference>
<comment type="caution">
    <text evidence="17">The sequence shown here is derived from an EMBL/GenBank/DDBJ whole genome shotgun (WGS) entry which is preliminary data.</text>
</comment>
<keyword evidence="18" id="KW-1185">Reference proteome</keyword>
<evidence type="ECO:0000256" key="10">
    <source>
        <dbReference type="ARBA" id="ARBA00022723"/>
    </source>
</evidence>
<organism evidence="17 18">
    <name type="scientific">Cryptolaemus montrouzieri</name>
    <dbReference type="NCBI Taxonomy" id="559131"/>
    <lineage>
        <taxon>Eukaryota</taxon>
        <taxon>Metazoa</taxon>
        <taxon>Ecdysozoa</taxon>
        <taxon>Arthropoda</taxon>
        <taxon>Hexapoda</taxon>
        <taxon>Insecta</taxon>
        <taxon>Pterygota</taxon>
        <taxon>Neoptera</taxon>
        <taxon>Endopterygota</taxon>
        <taxon>Coleoptera</taxon>
        <taxon>Polyphaga</taxon>
        <taxon>Cucujiformia</taxon>
        <taxon>Coccinelloidea</taxon>
        <taxon>Coccinellidae</taxon>
        <taxon>Scymninae</taxon>
        <taxon>Scymnini</taxon>
        <taxon>Cryptolaemus</taxon>
    </lineage>
</organism>
<evidence type="ECO:0000256" key="7">
    <source>
        <dbReference type="ARBA" id="ARBA00013227"/>
    </source>
</evidence>
<proteinExistence type="inferred from homology"/>
<dbReference type="SUPFAM" id="SSF63829">
    <property type="entry name" value="Calcium-dependent phosphotriesterase"/>
    <property type="match status" value="1"/>
</dbReference>
<feature type="domain" description="SMP-30/Gluconolactonase/LRE-like region" evidence="16">
    <location>
        <begin position="73"/>
        <end position="149"/>
    </location>
</feature>
<dbReference type="GO" id="GO:0004341">
    <property type="term" value="F:gluconolactonase activity"/>
    <property type="evidence" value="ECO:0007669"/>
    <property type="project" value="UniProtKB-EC"/>
</dbReference>
<keyword evidence="10 15" id="KW-0479">Metal-binding</keyword>
<evidence type="ECO:0000256" key="1">
    <source>
        <dbReference type="ARBA" id="ARBA00001589"/>
    </source>
</evidence>
<evidence type="ECO:0000256" key="5">
    <source>
        <dbReference type="ARBA" id="ARBA00004496"/>
    </source>
</evidence>
<keyword evidence="12" id="KW-0106">Calcium</keyword>
<dbReference type="PANTHER" id="PTHR10907">
    <property type="entry name" value="REGUCALCIN"/>
    <property type="match status" value="1"/>
</dbReference>
<dbReference type="InterPro" id="IPR005511">
    <property type="entry name" value="SMP-30"/>
</dbReference>
<dbReference type="Proteomes" id="UP001516400">
    <property type="component" value="Unassembled WGS sequence"/>
</dbReference>
<gene>
    <name evidence="17" type="ORF">HHI36_012307</name>
</gene>
<keyword evidence="11" id="KW-0378">Hydrolase</keyword>
<accession>A0ABD2NFC4</accession>
<dbReference type="GO" id="GO:0046872">
    <property type="term" value="F:metal ion binding"/>
    <property type="evidence" value="ECO:0007669"/>
    <property type="project" value="UniProtKB-KW"/>
</dbReference>
<feature type="binding site" evidence="15">
    <location>
        <position position="90"/>
    </location>
    <ligand>
        <name>a divalent metal cation</name>
        <dbReference type="ChEBI" id="CHEBI:60240"/>
    </ligand>
</feature>
<dbReference type="EMBL" id="JABFTP020000103">
    <property type="protein sequence ID" value="KAL3276941.1"/>
    <property type="molecule type" value="Genomic_DNA"/>
</dbReference>
<dbReference type="PRINTS" id="PR01791">
    <property type="entry name" value="REGUCALCIN"/>
</dbReference>
<evidence type="ECO:0000256" key="13">
    <source>
        <dbReference type="ARBA" id="ARBA00032464"/>
    </source>
</evidence>
<evidence type="ECO:0000256" key="14">
    <source>
        <dbReference type="PIRSR" id="PIRSR605511-1"/>
    </source>
</evidence>
<feature type="active site" description="Proton donor/acceptor" evidence="14">
    <location>
        <position position="90"/>
    </location>
</feature>
<comment type="similarity">
    <text evidence="6">Belongs to the SMP-30/CGR1 family.</text>
</comment>
<evidence type="ECO:0000259" key="16">
    <source>
        <dbReference type="Pfam" id="PF08450"/>
    </source>
</evidence>
<dbReference type="InterPro" id="IPR013658">
    <property type="entry name" value="SGL"/>
</dbReference>
<protein>
    <recommendedName>
        <fullName evidence="8">Regucalcin</fullName>
        <ecNumber evidence="7">3.1.1.17</ecNumber>
    </recommendedName>
    <alternativeName>
        <fullName evidence="13">Gluconolactonase</fullName>
    </alternativeName>
</protein>
<feature type="non-terminal residue" evidence="17">
    <location>
        <position position="1"/>
    </location>
</feature>
<evidence type="ECO:0000256" key="12">
    <source>
        <dbReference type="ARBA" id="ARBA00022837"/>
    </source>
</evidence>
<dbReference type="InterPro" id="IPR011042">
    <property type="entry name" value="6-blade_b-propeller_TolB-like"/>
</dbReference>
<evidence type="ECO:0000256" key="4">
    <source>
        <dbReference type="ARBA" id="ARBA00001946"/>
    </source>
</evidence>
<evidence type="ECO:0000256" key="8">
    <source>
        <dbReference type="ARBA" id="ARBA00016808"/>
    </source>
</evidence>
<dbReference type="GO" id="GO:0005737">
    <property type="term" value="C:cytoplasm"/>
    <property type="evidence" value="ECO:0007669"/>
    <property type="project" value="UniProtKB-SubCell"/>
</dbReference>
<evidence type="ECO:0000256" key="2">
    <source>
        <dbReference type="ARBA" id="ARBA00001913"/>
    </source>
</evidence>
<evidence type="ECO:0000256" key="15">
    <source>
        <dbReference type="PIRSR" id="PIRSR605511-2"/>
    </source>
</evidence>
<reference evidence="17 18" key="1">
    <citation type="journal article" date="2021" name="BMC Biol.">
        <title>Horizontally acquired antibacterial genes associated with adaptive radiation of ladybird beetles.</title>
        <authorList>
            <person name="Li H.S."/>
            <person name="Tang X.F."/>
            <person name="Huang Y.H."/>
            <person name="Xu Z.Y."/>
            <person name="Chen M.L."/>
            <person name="Du X.Y."/>
            <person name="Qiu B.Y."/>
            <person name="Chen P.T."/>
            <person name="Zhang W."/>
            <person name="Slipinski A."/>
            <person name="Escalona H.E."/>
            <person name="Waterhouse R.M."/>
            <person name="Zwick A."/>
            <person name="Pang H."/>
        </authorList>
    </citation>
    <scope>NUCLEOTIDE SEQUENCE [LARGE SCALE GENOMIC DNA]</scope>
    <source>
        <strain evidence="17">SYSU2018</strain>
    </source>
</reference>
<dbReference type="PRINTS" id="PR01790">
    <property type="entry name" value="SMP30FAMILY"/>
</dbReference>
<comment type="cofactor">
    <cofactor evidence="15">
        <name>Zn(2+)</name>
        <dbReference type="ChEBI" id="CHEBI:29105"/>
    </cofactor>
    <text evidence="15">Binds 1 divalent metal cation per subunit.</text>
</comment>
<keyword evidence="15" id="KW-0862">Zinc</keyword>
<dbReference type="EC" id="3.1.1.17" evidence="7"/>
<sequence>GGRKSVGVIVPILERENEFAVAADRFLYWLKWNADKNNSGRFEQINMVEEKKTNNQFNDGKADAKGRLWIGESRVLFDLNEHRQLNGIPDGLTTDCKDNLWIALFGGHGIIHVDGISGKLLRYLKVPATYCTSVCFGGASREVLFVTTSNLKLTEEERIKEPNAGAVFAIRNLGVKGPAQYRCIL</sequence>
<keyword evidence="9" id="KW-0963">Cytoplasm</keyword>
<name>A0ABD2NFC4_9CUCU</name>
<comment type="cofactor">
    <cofactor evidence="3">
        <name>Mn(2+)</name>
        <dbReference type="ChEBI" id="CHEBI:29035"/>
    </cofactor>
</comment>
<evidence type="ECO:0000313" key="18">
    <source>
        <dbReference type="Proteomes" id="UP001516400"/>
    </source>
</evidence>
<dbReference type="PANTHER" id="PTHR10907:SF47">
    <property type="entry name" value="REGUCALCIN"/>
    <property type="match status" value="1"/>
</dbReference>
<evidence type="ECO:0000256" key="6">
    <source>
        <dbReference type="ARBA" id="ARBA00008853"/>
    </source>
</evidence>
<evidence type="ECO:0000256" key="9">
    <source>
        <dbReference type="ARBA" id="ARBA00022490"/>
    </source>
</evidence>
<comment type="cofactor">
    <cofactor evidence="4">
        <name>Mg(2+)</name>
        <dbReference type="ChEBI" id="CHEBI:18420"/>
    </cofactor>
</comment>
<dbReference type="AlphaFoldDB" id="A0ABD2NFC4"/>
<dbReference type="Pfam" id="PF08450">
    <property type="entry name" value="SGL"/>
    <property type="match status" value="2"/>
</dbReference>
<evidence type="ECO:0000313" key="17">
    <source>
        <dbReference type="EMBL" id="KAL3276941.1"/>
    </source>
</evidence>
<feature type="domain" description="SMP-30/Gluconolactonase/LRE-like region" evidence="16">
    <location>
        <begin position="4"/>
        <end position="72"/>
    </location>
</feature>
<comment type="catalytic activity">
    <reaction evidence="1">
        <text>D-glucono-1,5-lactone + H2O = D-gluconate + H(+)</text>
        <dbReference type="Rhea" id="RHEA:10440"/>
        <dbReference type="ChEBI" id="CHEBI:15377"/>
        <dbReference type="ChEBI" id="CHEBI:15378"/>
        <dbReference type="ChEBI" id="CHEBI:16217"/>
        <dbReference type="ChEBI" id="CHEBI:18391"/>
        <dbReference type="EC" id="3.1.1.17"/>
    </reaction>
</comment>
<comment type="subcellular location">
    <subcellularLocation>
        <location evidence="5">Cytoplasm</location>
    </subcellularLocation>
</comment>
<evidence type="ECO:0000256" key="11">
    <source>
        <dbReference type="ARBA" id="ARBA00022801"/>
    </source>
</evidence>
<dbReference type="Gene3D" id="2.120.10.30">
    <property type="entry name" value="TolB, C-terminal domain"/>
    <property type="match status" value="2"/>
</dbReference>